<dbReference type="InterPro" id="IPR036249">
    <property type="entry name" value="Thioredoxin-like_sf"/>
</dbReference>
<accession>A0A364NX00</accession>
<dbReference type="CDD" id="cd02968">
    <property type="entry name" value="SCO"/>
    <property type="match status" value="1"/>
</dbReference>
<keyword evidence="6" id="KW-1185">Reference proteome</keyword>
<feature type="binding site" evidence="3">
    <location>
        <position position="91"/>
    </location>
    <ligand>
        <name>Cu cation</name>
        <dbReference type="ChEBI" id="CHEBI:23378"/>
    </ligand>
</feature>
<dbReference type="Gene3D" id="3.40.30.10">
    <property type="entry name" value="Glutaredoxin"/>
    <property type="match status" value="1"/>
</dbReference>
<keyword evidence="3" id="KW-0479">Metal-binding</keyword>
<dbReference type="Proteomes" id="UP000251075">
    <property type="component" value="Unassembled WGS sequence"/>
</dbReference>
<keyword evidence="2 3" id="KW-0186">Copper</keyword>
<dbReference type="PANTHER" id="PTHR12151">
    <property type="entry name" value="ELECTRON TRANSPORT PROTIN SCO1/SENC FAMILY MEMBER"/>
    <property type="match status" value="1"/>
</dbReference>
<evidence type="ECO:0000256" key="2">
    <source>
        <dbReference type="ARBA" id="ARBA00023008"/>
    </source>
</evidence>
<protein>
    <submittedName>
        <fullName evidence="5">SCO family protein</fullName>
    </submittedName>
</protein>
<dbReference type="FunFam" id="3.40.30.10:FF:000013">
    <property type="entry name" value="Blast:Protein SCO1 homolog, mitochondrial"/>
    <property type="match status" value="1"/>
</dbReference>
<proteinExistence type="inferred from homology"/>
<dbReference type="EMBL" id="PGTO01000010">
    <property type="protein sequence ID" value="RAU21437.1"/>
    <property type="molecule type" value="Genomic_DNA"/>
</dbReference>
<dbReference type="Pfam" id="PF02630">
    <property type="entry name" value="SCO1-SenC"/>
    <property type="match status" value="1"/>
</dbReference>
<comment type="caution">
    <text evidence="5">The sequence shown here is derived from an EMBL/GenBank/DDBJ whole genome shotgun (WGS) entry which is preliminary data.</text>
</comment>
<evidence type="ECO:0000256" key="4">
    <source>
        <dbReference type="PIRSR" id="PIRSR603782-2"/>
    </source>
</evidence>
<dbReference type="AlphaFoldDB" id="A0A364NX00"/>
<reference evidence="5 6" key="1">
    <citation type="submission" date="2017-11" db="EMBL/GenBank/DDBJ databases">
        <title>Draft genome sequence of magnetotactic bacterium Magnetospirillum kuznetsovii LBB-42.</title>
        <authorList>
            <person name="Grouzdev D.S."/>
            <person name="Rysina M.S."/>
            <person name="Baslerov R.V."/>
            <person name="Koziaeva V."/>
        </authorList>
    </citation>
    <scope>NUCLEOTIDE SEQUENCE [LARGE SCALE GENOMIC DNA]</scope>
    <source>
        <strain evidence="5 6">LBB-42</strain>
    </source>
</reference>
<dbReference type="InterPro" id="IPR003782">
    <property type="entry name" value="SCO1/SenC"/>
</dbReference>
<sequence length="212" mass="23469">MRCFTLDLGLGLISIMETGYGYAQTATMNKFSAYLTALLLSVLLAVGTARADPIGGPFTLAGPENRVVSDSDFRGRWMLVYFGYTSCPDACPTDLQRMTEALDALGPLAERIQPLLITLDPARDTPARLAEYVTMFHPRLMGLSGSTDQIDEVAKRFRARFVRHPPDKDGNYAVDHTTIIYLVGPHGGFVEWYKSGVPVADMAQAIRRQMFR</sequence>
<dbReference type="OrthoDB" id="9790194at2"/>
<dbReference type="GO" id="GO:0046872">
    <property type="term" value="F:metal ion binding"/>
    <property type="evidence" value="ECO:0007669"/>
    <property type="project" value="UniProtKB-KW"/>
</dbReference>
<evidence type="ECO:0000313" key="6">
    <source>
        <dbReference type="Proteomes" id="UP000251075"/>
    </source>
</evidence>
<feature type="disulfide bond" description="Redox-active" evidence="4">
    <location>
        <begin position="87"/>
        <end position="91"/>
    </location>
</feature>
<evidence type="ECO:0000256" key="1">
    <source>
        <dbReference type="ARBA" id="ARBA00010996"/>
    </source>
</evidence>
<dbReference type="PANTHER" id="PTHR12151:SF25">
    <property type="entry name" value="LINALOOL DEHYDRATASE_ISOMERASE DOMAIN-CONTAINING PROTEIN"/>
    <property type="match status" value="1"/>
</dbReference>
<gene>
    <name evidence="5" type="ORF">CU669_13505</name>
</gene>
<feature type="binding site" evidence="3">
    <location>
        <position position="176"/>
    </location>
    <ligand>
        <name>Cu cation</name>
        <dbReference type="ChEBI" id="CHEBI:23378"/>
    </ligand>
</feature>
<evidence type="ECO:0000313" key="5">
    <source>
        <dbReference type="EMBL" id="RAU21437.1"/>
    </source>
</evidence>
<comment type="similarity">
    <text evidence="1">Belongs to the SCO1/2 family.</text>
</comment>
<keyword evidence="4" id="KW-1015">Disulfide bond</keyword>
<name>A0A364NX00_9PROT</name>
<evidence type="ECO:0000256" key="3">
    <source>
        <dbReference type="PIRSR" id="PIRSR603782-1"/>
    </source>
</evidence>
<dbReference type="SUPFAM" id="SSF52833">
    <property type="entry name" value="Thioredoxin-like"/>
    <property type="match status" value="1"/>
</dbReference>
<feature type="binding site" evidence="3">
    <location>
        <position position="87"/>
    </location>
    <ligand>
        <name>Cu cation</name>
        <dbReference type="ChEBI" id="CHEBI:23378"/>
    </ligand>
</feature>
<organism evidence="5 6">
    <name type="scientific">Paramagnetospirillum kuznetsovii</name>
    <dbReference type="NCBI Taxonomy" id="2053833"/>
    <lineage>
        <taxon>Bacteria</taxon>
        <taxon>Pseudomonadati</taxon>
        <taxon>Pseudomonadota</taxon>
        <taxon>Alphaproteobacteria</taxon>
        <taxon>Rhodospirillales</taxon>
        <taxon>Magnetospirillaceae</taxon>
        <taxon>Paramagnetospirillum</taxon>
    </lineage>
</organism>